<sequence>MTSILSHAPDTRHAADLRLFGQFTGAWQTRVTYLRPDGSPARHITGEWEFSYALDGRAVVDVWRVPAGTIPCADTQREVGLCVRIWDPRLRLWRFTFHSTATTTVIHMYARQVGPDIVLERAEADRIERWVFHDLQPATFSWRNEISRNHGPWRTVQTVRAQRTAKT</sequence>
<reference evidence="2" key="1">
    <citation type="journal article" date="2019" name="Int. J. Syst. Evol. Microbiol.">
        <title>The Global Catalogue of Microorganisms (GCM) 10K type strain sequencing project: providing services to taxonomists for standard genome sequencing and annotation.</title>
        <authorList>
            <consortium name="The Broad Institute Genomics Platform"/>
            <consortium name="The Broad Institute Genome Sequencing Center for Infectious Disease"/>
            <person name="Wu L."/>
            <person name="Ma J."/>
        </authorList>
    </citation>
    <scope>NUCLEOTIDE SEQUENCE [LARGE SCALE GENOMIC DNA]</scope>
    <source>
        <strain evidence="2">JCM 18304</strain>
    </source>
</reference>
<dbReference type="Proteomes" id="UP001501570">
    <property type="component" value="Unassembled WGS sequence"/>
</dbReference>
<dbReference type="EMBL" id="BAABJQ010000008">
    <property type="protein sequence ID" value="GAA5186467.1"/>
    <property type="molecule type" value="Genomic_DNA"/>
</dbReference>
<dbReference type="RefSeq" id="WP_345630463.1">
    <property type="nucleotide sequence ID" value="NZ_BAABJQ010000008.1"/>
</dbReference>
<proteinExistence type="predicted"/>
<evidence type="ECO:0008006" key="3">
    <source>
        <dbReference type="Google" id="ProtNLM"/>
    </source>
</evidence>
<accession>A0ABP9RSU1</accession>
<evidence type="ECO:0000313" key="2">
    <source>
        <dbReference type="Proteomes" id="UP001501570"/>
    </source>
</evidence>
<evidence type="ECO:0000313" key="1">
    <source>
        <dbReference type="EMBL" id="GAA5186467.1"/>
    </source>
</evidence>
<gene>
    <name evidence="1" type="ORF">GCM10023322_32770</name>
</gene>
<protein>
    <recommendedName>
        <fullName evidence="3">DUF1579 domain-containing protein</fullName>
    </recommendedName>
</protein>
<comment type="caution">
    <text evidence="1">The sequence shown here is derived from an EMBL/GenBank/DDBJ whole genome shotgun (WGS) entry which is preliminary data.</text>
</comment>
<keyword evidence="2" id="KW-1185">Reference proteome</keyword>
<name>A0ABP9RSU1_9ACTN</name>
<organism evidence="1 2">
    <name type="scientific">Rugosimonospora acidiphila</name>
    <dbReference type="NCBI Taxonomy" id="556531"/>
    <lineage>
        <taxon>Bacteria</taxon>
        <taxon>Bacillati</taxon>
        <taxon>Actinomycetota</taxon>
        <taxon>Actinomycetes</taxon>
        <taxon>Micromonosporales</taxon>
        <taxon>Micromonosporaceae</taxon>
        <taxon>Rugosimonospora</taxon>
    </lineage>
</organism>